<protein>
    <submittedName>
        <fullName evidence="1">Uncharacterized protein</fullName>
    </submittedName>
</protein>
<name>A0ACB7CAC8_9ASCO</name>
<evidence type="ECO:0000313" key="1">
    <source>
        <dbReference type="EMBL" id="KAG4304682.1"/>
    </source>
</evidence>
<organism evidence="1 2">
    <name type="scientific">Pneumocystis oryctolagi</name>
    <dbReference type="NCBI Taxonomy" id="42067"/>
    <lineage>
        <taxon>Eukaryota</taxon>
        <taxon>Fungi</taxon>
        <taxon>Dikarya</taxon>
        <taxon>Ascomycota</taxon>
        <taxon>Taphrinomycotina</taxon>
        <taxon>Pneumocystomycetes</taxon>
        <taxon>Pneumocystaceae</taxon>
        <taxon>Pneumocystis</taxon>
    </lineage>
</organism>
<dbReference type="Proteomes" id="UP000768646">
    <property type="component" value="Unassembled WGS sequence"/>
</dbReference>
<comment type="caution">
    <text evidence="1">The sequence shown here is derived from an EMBL/GenBank/DDBJ whole genome shotgun (WGS) entry which is preliminary data.</text>
</comment>
<evidence type="ECO:0000313" key="2">
    <source>
        <dbReference type="Proteomes" id="UP000768646"/>
    </source>
</evidence>
<gene>
    <name evidence="1" type="ORF">PORY_002075</name>
</gene>
<keyword evidence="2" id="KW-1185">Reference proteome</keyword>
<sequence length="761" mass="88865">MDISSNKESEDAKKTSENIQFITENKEFKHVLTDLIGFIENSGLQNQGINYNVVAVLGSQSTGKSTLLNKLFSTCFRIMDSSVRKQTTKGVWLSKSCNSNILIMDIEGMDGRERGDDQDFERKSALFALAISDVIIINLWEHQIGLYQGANMGLLKIIFEVNLQLFHKNRSKNEENSLILFVVRDYVGTTPLKNLSSILRADLERIWNMLAKPENLENCTINDFFDLQFTALSHKMLAPDVFEQDIIELRKRFFDPSDPNFVFHSKYYKRVPADGFSVYVKGIWEQIITNKDLDLPTQQQLLAQYRCDEISKIVMETIEPLIKDLEQSVHAEQFLDNLNEKMEEIKLSALEIFDKKGSQYYNDVYLCKRSDLINKLHSRMYILYITQLGTMVKLNINRFKNIMKNGLEKPYNGFNFKNLLNDSCSIIENDFKTKASKYCINGADWTFNQELKLLRKEMDKIACDLQKEEISKLINNSEKDFKLQLDEPVSLILKNPCDNIWDQVISKYLEINDDFIKNLSQKLFSFDVSQPENEKNQLEFKHKTLFFLKDKIKQEVTEDSVFLILREIFEDKFKFDKNGVPRIWKPSDDINGIYKSVLEDTLKIIPLYSDVKYKDGSYPNFEKLIEDDYDQKKFWNIISLVKQQQLSNKFKRIAEVIYIDAKRSIVATVTRIPLYFYVLLLALGWNEIVMVIRNPFYFFFIFLLIFIIYILYSLNLINPIENVIGTVFSQILQNLNKHLNKHIETSALSADSINKIENEKK</sequence>
<proteinExistence type="predicted"/>
<accession>A0ACB7CAC8</accession>
<dbReference type="EMBL" id="JABTEG010000007">
    <property type="protein sequence ID" value="KAG4304682.1"/>
    <property type="molecule type" value="Genomic_DNA"/>
</dbReference>
<reference evidence="1 2" key="1">
    <citation type="journal article" date="2021" name="Commun. Biol.">
        <title>Genomic insights into the host specific adaptation of the Pneumocystis genus.</title>
        <authorList>
            <person name="Cisse O.H."/>
            <person name="Ma L."/>
            <person name="Dekker J.P."/>
            <person name="Khil P.P."/>
            <person name="Youn J.-H."/>
            <person name="Brenchley J.M."/>
            <person name="Blair R."/>
            <person name="Pahar B."/>
            <person name="Chabe M."/>
            <person name="Van Rompay K.K.A."/>
            <person name="Keesler R."/>
            <person name="Sukura A."/>
            <person name="Hirsch V."/>
            <person name="Kutty G."/>
            <person name="Liu Y."/>
            <person name="Peng L."/>
            <person name="Chen J."/>
            <person name="Song J."/>
            <person name="Weissenbacher-Lang C."/>
            <person name="Xu J."/>
            <person name="Upham N.S."/>
            <person name="Stajich J.E."/>
            <person name="Cuomo C.A."/>
            <person name="Cushion M.T."/>
            <person name="Kovacs J.A."/>
        </authorList>
    </citation>
    <scope>NUCLEOTIDE SEQUENCE [LARGE SCALE GENOMIC DNA]</scope>
    <source>
        <strain evidence="1 2">RABM</strain>
    </source>
</reference>